<keyword evidence="1" id="KW-1133">Transmembrane helix</keyword>
<dbReference type="RefSeq" id="WP_073021466.1">
    <property type="nucleotide sequence ID" value="NZ_FQXU01000011.1"/>
</dbReference>
<keyword evidence="1" id="KW-0812">Transmembrane</keyword>
<gene>
    <name evidence="2" type="ORF">SAMN02745941_03441</name>
</gene>
<keyword evidence="1" id="KW-0472">Membrane</keyword>
<evidence type="ECO:0000313" key="3">
    <source>
        <dbReference type="Proteomes" id="UP000184241"/>
    </source>
</evidence>
<feature type="transmembrane region" description="Helical" evidence="1">
    <location>
        <begin position="12"/>
        <end position="31"/>
    </location>
</feature>
<evidence type="ECO:0000256" key="1">
    <source>
        <dbReference type="SAM" id="Phobius"/>
    </source>
</evidence>
<dbReference type="AlphaFoldDB" id="A0A1M5ZVM4"/>
<organism evidence="2 3">
    <name type="scientific">Clostridium intestinale DSM 6191</name>
    <dbReference type="NCBI Taxonomy" id="1121320"/>
    <lineage>
        <taxon>Bacteria</taxon>
        <taxon>Bacillati</taxon>
        <taxon>Bacillota</taxon>
        <taxon>Clostridia</taxon>
        <taxon>Eubacteriales</taxon>
        <taxon>Clostridiaceae</taxon>
        <taxon>Clostridium</taxon>
    </lineage>
</organism>
<dbReference type="Proteomes" id="UP000184241">
    <property type="component" value="Unassembled WGS sequence"/>
</dbReference>
<sequence length="94" mass="10897">MRKLEIHKKDFIIYTIINIVALSVAMIDLTVNGDSRVLSFFPIITLGIFIFLIVRFIRIAIGNINVSENEECFYNLYNRGCLIFLIGMCLFKIF</sequence>
<reference evidence="2 3" key="1">
    <citation type="submission" date="2016-11" db="EMBL/GenBank/DDBJ databases">
        <authorList>
            <person name="Jaros S."/>
            <person name="Januszkiewicz K."/>
            <person name="Wedrychowicz H."/>
        </authorList>
    </citation>
    <scope>NUCLEOTIDE SEQUENCE [LARGE SCALE GENOMIC DNA]</scope>
    <source>
        <strain evidence="2 3">DSM 6191</strain>
    </source>
</reference>
<proteinExistence type="predicted"/>
<feature type="transmembrane region" description="Helical" evidence="1">
    <location>
        <begin position="37"/>
        <end position="56"/>
    </location>
</feature>
<name>A0A1M5ZVM4_9CLOT</name>
<evidence type="ECO:0000313" key="2">
    <source>
        <dbReference type="EMBL" id="SHI28089.1"/>
    </source>
</evidence>
<dbReference type="EMBL" id="FQXU01000011">
    <property type="protein sequence ID" value="SHI28089.1"/>
    <property type="molecule type" value="Genomic_DNA"/>
</dbReference>
<protein>
    <submittedName>
        <fullName evidence="2">Uncharacterized protein</fullName>
    </submittedName>
</protein>
<accession>A0A1M5ZVM4</accession>